<comment type="caution">
    <text evidence="1">The sequence shown here is derived from an EMBL/GenBank/DDBJ whole genome shotgun (WGS) entry which is preliminary data.</text>
</comment>
<name>A1ZCP8_MICM2</name>
<keyword evidence="2" id="KW-1185">Reference proteome</keyword>
<dbReference type="Proteomes" id="UP000004095">
    <property type="component" value="Unassembled WGS sequence"/>
</dbReference>
<protein>
    <submittedName>
        <fullName evidence="1">Uncharacterized protein</fullName>
    </submittedName>
</protein>
<dbReference type="AlphaFoldDB" id="A1ZCP8"/>
<accession>A1ZCP8</accession>
<gene>
    <name evidence="1" type="ORF">M23134_02079</name>
</gene>
<reference evidence="1 2" key="1">
    <citation type="submission" date="2007-01" db="EMBL/GenBank/DDBJ databases">
        <authorList>
            <person name="Haygood M."/>
            <person name="Podell S."/>
            <person name="Anderson C."/>
            <person name="Hopkinson B."/>
            <person name="Roe K."/>
            <person name="Barbeau K."/>
            <person name="Gaasterland T."/>
            <person name="Ferriera S."/>
            <person name="Johnson J."/>
            <person name="Kravitz S."/>
            <person name="Beeson K."/>
            <person name="Sutton G."/>
            <person name="Rogers Y.-H."/>
            <person name="Friedman R."/>
            <person name="Frazier M."/>
            <person name="Venter J.C."/>
        </authorList>
    </citation>
    <scope>NUCLEOTIDE SEQUENCE [LARGE SCALE GENOMIC DNA]</scope>
    <source>
        <strain evidence="1 2">ATCC 23134</strain>
    </source>
</reference>
<sequence>MRYFDKTYQQSLEYLWQHRATLKKHLPSDSAEAAFVLAMGFPELLRFEAMQNKMETLFLELLYVKNGAAYANFSVGRFQMKPSFAETLEKYAKTYIPKAIPQVYLYQASSIKDVRRERVKRLNQLSWQLRYLYTLYQALNYRYSQQKFSSNAHKLRFFAAAYNYGFLSKSKKIQQWTQVKAFPHGRNHIGKQHNYTIIALDFFKYEALKLTKQ</sequence>
<evidence type="ECO:0000313" key="2">
    <source>
        <dbReference type="Proteomes" id="UP000004095"/>
    </source>
</evidence>
<evidence type="ECO:0000313" key="1">
    <source>
        <dbReference type="EMBL" id="EAY32050.1"/>
    </source>
</evidence>
<dbReference type="EMBL" id="AAWS01000001">
    <property type="protein sequence ID" value="EAY32050.1"/>
    <property type="molecule type" value="Genomic_DNA"/>
</dbReference>
<dbReference type="eggNOG" id="ENOG50334AX">
    <property type="taxonomic scope" value="Bacteria"/>
</dbReference>
<proteinExistence type="predicted"/>
<organism evidence="1 2">
    <name type="scientific">Microscilla marina ATCC 23134</name>
    <dbReference type="NCBI Taxonomy" id="313606"/>
    <lineage>
        <taxon>Bacteria</taxon>
        <taxon>Pseudomonadati</taxon>
        <taxon>Bacteroidota</taxon>
        <taxon>Cytophagia</taxon>
        <taxon>Cytophagales</taxon>
        <taxon>Microscillaceae</taxon>
        <taxon>Microscilla</taxon>
    </lineage>
</organism>